<organism evidence="1 2">
    <name type="scientific">Ephemerocybe angulata</name>
    <dbReference type="NCBI Taxonomy" id="980116"/>
    <lineage>
        <taxon>Eukaryota</taxon>
        <taxon>Fungi</taxon>
        <taxon>Dikarya</taxon>
        <taxon>Basidiomycota</taxon>
        <taxon>Agaricomycotina</taxon>
        <taxon>Agaricomycetes</taxon>
        <taxon>Agaricomycetidae</taxon>
        <taxon>Agaricales</taxon>
        <taxon>Agaricineae</taxon>
        <taxon>Psathyrellaceae</taxon>
        <taxon>Ephemerocybe</taxon>
    </lineage>
</organism>
<keyword evidence="2" id="KW-1185">Reference proteome</keyword>
<comment type="caution">
    <text evidence="1">The sequence shown here is derived from an EMBL/GenBank/DDBJ whole genome shotgun (WGS) entry which is preliminary data.</text>
</comment>
<dbReference type="AlphaFoldDB" id="A0A8H6I8L6"/>
<feature type="non-terminal residue" evidence="1">
    <location>
        <position position="1"/>
    </location>
</feature>
<proteinExistence type="predicted"/>
<name>A0A8H6I8L6_9AGAR</name>
<protein>
    <submittedName>
        <fullName evidence="1">Uncharacterized protein</fullName>
    </submittedName>
</protein>
<reference evidence="1 2" key="1">
    <citation type="submission" date="2020-07" db="EMBL/GenBank/DDBJ databases">
        <title>Comparative genomics of pyrophilous fungi reveals a link between fire events and developmental genes.</title>
        <authorList>
            <consortium name="DOE Joint Genome Institute"/>
            <person name="Steindorff A.S."/>
            <person name="Carver A."/>
            <person name="Calhoun S."/>
            <person name="Stillman K."/>
            <person name="Liu H."/>
            <person name="Lipzen A."/>
            <person name="Pangilinan J."/>
            <person name="Labutti K."/>
            <person name="Bruns T.D."/>
            <person name="Grigoriev I.V."/>
        </authorList>
    </citation>
    <scope>NUCLEOTIDE SEQUENCE [LARGE SCALE GENOMIC DNA]</scope>
    <source>
        <strain evidence="1 2">CBS 144469</strain>
    </source>
</reference>
<accession>A0A8H6I8L6</accession>
<evidence type="ECO:0000313" key="2">
    <source>
        <dbReference type="Proteomes" id="UP000521943"/>
    </source>
</evidence>
<sequence>MHNRRLGASRHRSWVSSSALGVGGVHSTLVPARFVSGLYRDAPSMGVCAVRLCFAFLSFFRLSVRSLPLPSLFSFCWWYNEFTRSSIRPHVIFVCSLHVHATPPRCVQSRHRGITFDAWSGCCTLYSCARARTPCCPDPLLVVVYQPWAAMASCSSVFPFPPFLIPVMFQYYEMSAGDRGNLTIVRDCRGWVGILLLLRTLSS</sequence>
<dbReference type="EMBL" id="JACGCI010000011">
    <property type="protein sequence ID" value="KAF6760950.1"/>
    <property type="molecule type" value="Genomic_DNA"/>
</dbReference>
<evidence type="ECO:0000313" key="1">
    <source>
        <dbReference type="EMBL" id="KAF6760950.1"/>
    </source>
</evidence>
<gene>
    <name evidence="1" type="ORF">DFP72DRAFT_881884</name>
</gene>
<dbReference type="Proteomes" id="UP000521943">
    <property type="component" value="Unassembled WGS sequence"/>
</dbReference>